<dbReference type="KEGG" id="amog:QRX60_47275"/>
<dbReference type="EMBL" id="CP127295">
    <property type="protein sequence ID" value="WIY01546.1"/>
    <property type="molecule type" value="Genomic_DNA"/>
</dbReference>
<dbReference type="AlphaFoldDB" id="A0A9Y2NDB3"/>
<dbReference type="RefSeq" id="WP_285997991.1">
    <property type="nucleotide sequence ID" value="NZ_CP127295.1"/>
</dbReference>
<organism evidence="2 3">
    <name type="scientific">Amycolatopsis mongoliensis</name>
    <dbReference type="NCBI Taxonomy" id="715475"/>
    <lineage>
        <taxon>Bacteria</taxon>
        <taxon>Bacillati</taxon>
        <taxon>Actinomycetota</taxon>
        <taxon>Actinomycetes</taxon>
        <taxon>Pseudonocardiales</taxon>
        <taxon>Pseudonocardiaceae</taxon>
        <taxon>Amycolatopsis</taxon>
    </lineage>
</organism>
<gene>
    <name evidence="2" type="ORF">QRX60_47275</name>
</gene>
<evidence type="ECO:0000256" key="1">
    <source>
        <dbReference type="SAM" id="Phobius"/>
    </source>
</evidence>
<reference evidence="2 3" key="1">
    <citation type="submission" date="2023-06" db="EMBL/GenBank/DDBJ databases">
        <authorList>
            <person name="Oyuntsetseg B."/>
            <person name="Kim S.B."/>
        </authorList>
    </citation>
    <scope>NUCLEOTIDE SEQUENCE [LARGE SCALE GENOMIC DNA]</scope>
    <source>
        <strain evidence="2 3">4-36</strain>
    </source>
</reference>
<keyword evidence="3" id="KW-1185">Reference proteome</keyword>
<feature type="transmembrane region" description="Helical" evidence="1">
    <location>
        <begin position="7"/>
        <end position="29"/>
    </location>
</feature>
<evidence type="ECO:0000313" key="2">
    <source>
        <dbReference type="EMBL" id="WIY01546.1"/>
    </source>
</evidence>
<sequence>MNVYCKILTLVKSVFVAFVVGTVAGFLAATGNAAEPAAPALHGSATFSDPAWVQR</sequence>
<accession>A0A9Y2NDB3</accession>
<proteinExistence type="predicted"/>
<name>A0A9Y2NDB3_9PSEU</name>
<dbReference type="Proteomes" id="UP001239397">
    <property type="component" value="Chromosome"/>
</dbReference>
<keyword evidence="1" id="KW-0812">Transmembrane</keyword>
<keyword evidence="1" id="KW-1133">Transmembrane helix</keyword>
<protein>
    <submittedName>
        <fullName evidence="2">Uncharacterized protein</fullName>
    </submittedName>
</protein>
<keyword evidence="1" id="KW-0472">Membrane</keyword>
<evidence type="ECO:0000313" key="3">
    <source>
        <dbReference type="Proteomes" id="UP001239397"/>
    </source>
</evidence>